<keyword evidence="4" id="KW-1185">Reference proteome</keyword>
<feature type="domain" description="ATPase dynein-related AAA" evidence="2">
    <location>
        <begin position="85"/>
        <end position="223"/>
    </location>
</feature>
<dbReference type="EMBL" id="FPBA01000039">
    <property type="protein sequence ID" value="SFU08073.1"/>
    <property type="molecule type" value="Genomic_DNA"/>
</dbReference>
<sequence>MSLPSAGSAGIWPARPREPATSPQPIPAPAPSVNGPDDDPVVTGSRVRHDAGASVREVRRRVAAHLVGRAHELDLLLAAVAAGRDVVLEGPPGTSKSTLLRAITAEWGVPLVFVEGNADLTPTRLVGHHDPARVLREDYRPENFVPGPLVQAMRGGGFLYLEEFNRAPEDTLNTLLTAMAERRLAVPHVGTVEALATFRVVASMNPYDAIGTTRLSSSISDRLVRLAVGYQDAEAERGIVDRRTGLASPRLVADAVALTRATRGREDVRQGSSVRGAIDLALVAAQLADMREVALPDESSVAPPRGLPEDYTATVLDALLLALSGRIAVDETVETTPEAVLREIWEDHFLLAPAAAEPG</sequence>
<dbReference type="GO" id="GO:0016887">
    <property type="term" value="F:ATP hydrolysis activity"/>
    <property type="evidence" value="ECO:0007669"/>
    <property type="project" value="InterPro"/>
</dbReference>
<evidence type="ECO:0000313" key="4">
    <source>
        <dbReference type="Proteomes" id="UP000199546"/>
    </source>
</evidence>
<dbReference type="PANTHER" id="PTHR42759">
    <property type="entry name" value="MOXR FAMILY PROTEIN"/>
    <property type="match status" value="1"/>
</dbReference>
<protein>
    <submittedName>
        <fullName evidence="3">MoxR-like ATPase</fullName>
    </submittedName>
</protein>
<proteinExistence type="predicted"/>
<dbReference type="Gene3D" id="3.40.50.300">
    <property type="entry name" value="P-loop containing nucleotide triphosphate hydrolases"/>
    <property type="match status" value="1"/>
</dbReference>
<name>A0A1I7D8K7_9ACTN</name>
<accession>A0A1I7D8K7</accession>
<feature type="region of interest" description="Disordered" evidence="1">
    <location>
        <begin position="1"/>
        <end position="53"/>
    </location>
</feature>
<gene>
    <name evidence="3" type="ORF">SAMN05660657_05481</name>
</gene>
<dbReference type="AlphaFoldDB" id="A0A1I7D8K7"/>
<dbReference type="PANTHER" id="PTHR42759:SF1">
    <property type="entry name" value="MAGNESIUM-CHELATASE SUBUNIT CHLD"/>
    <property type="match status" value="1"/>
</dbReference>
<evidence type="ECO:0000256" key="1">
    <source>
        <dbReference type="SAM" id="MobiDB-lite"/>
    </source>
</evidence>
<evidence type="ECO:0000259" key="2">
    <source>
        <dbReference type="Pfam" id="PF07728"/>
    </source>
</evidence>
<reference evidence="4" key="1">
    <citation type="submission" date="2016-10" db="EMBL/GenBank/DDBJ databases">
        <authorList>
            <person name="Varghese N."/>
            <person name="Submissions S."/>
        </authorList>
    </citation>
    <scope>NUCLEOTIDE SEQUENCE [LARGE SCALE GENOMIC DNA]</scope>
    <source>
        <strain evidence="4">DSM 46136</strain>
    </source>
</reference>
<dbReference type="GO" id="GO:0005524">
    <property type="term" value="F:ATP binding"/>
    <property type="evidence" value="ECO:0007669"/>
    <property type="project" value="InterPro"/>
</dbReference>
<dbReference type="Pfam" id="PF07728">
    <property type="entry name" value="AAA_5"/>
    <property type="match status" value="1"/>
</dbReference>
<dbReference type="InterPro" id="IPR027417">
    <property type="entry name" value="P-loop_NTPase"/>
</dbReference>
<organism evidence="3 4">
    <name type="scientific">Geodermatophilus amargosae</name>
    <dbReference type="NCBI Taxonomy" id="1296565"/>
    <lineage>
        <taxon>Bacteria</taxon>
        <taxon>Bacillati</taxon>
        <taxon>Actinomycetota</taxon>
        <taxon>Actinomycetes</taxon>
        <taxon>Geodermatophilales</taxon>
        <taxon>Geodermatophilaceae</taxon>
        <taxon>Geodermatophilus</taxon>
    </lineage>
</organism>
<dbReference type="InterPro" id="IPR050764">
    <property type="entry name" value="CbbQ/NirQ/NorQ/GpvN"/>
</dbReference>
<dbReference type="SUPFAM" id="SSF52540">
    <property type="entry name" value="P-loop containing nucleoside triphosphate hydrolases"/>
    <property type="match status" value="1"/>
</dbReference>
<dbReference type="STRING" id="1296565.SAMN05660657_05481"/>
<dbReference type="InterPro" id="IPR011704">
    <property type="entry name" value="ATPase_dyneun-rel_AAA"/>
</dbReference>
<evidence type="ECO:0000313" key="3">
    <source>
        <dbReference type="EMBL" id="SFU08073.1"/>
    </source>
</evidence>
<dbReference type="Proteomes" id="UP000199546">
    <property type="component" value="Unassembled WGS sequence"/>
</dbReference>